<reference evidence="2 3" key="1">
    <citation type="journal article" date="2024" name="BMC Genomics">
        <title>De novo assembly and annotation of Popillia japonica's genome with initial clues to its potential as an invasive pest.</title>
        <authorList>
            <person name="Cucini C."/>
            <person name="Boschi S."/>
            <person name="Funari R."/>
            <person name="Cardaioli E."/>
            <person name="Iannotti N."/>
            <person name="Marturano G."/>
            <person name="Paoli F."/>
            <person name="Bruttini M."/>
            <person name="Carapelli A."/>
            <person name="Frati F."/>
            <person name="Nardi F."/>
        </authorList>
    </citation>
    <scope>NUCLEOTIDE SEQUENCE [LARGE SCALE GENOMIC DNA]</scope>
    <source>
        <strain evidence="2">DMR45628</strain>
    </source>
</reference>
<evidence type="ECO:0000256" key="1">
    <source>
        <dbReference type="SAM" id="MobiDB-lite"/>
    </source>
</evidence>
<sequence>MFCKQLSLWNAGLFFDYGSEYEVDSSSDSESDLEIAQKRRSKQARAGQVQRKRKCLELKPSTSKCISSSEDSSETEDNAFVGTPAPGTDTPALATDTPASASDTPKTGSCT</sequence>
<evidence type="ECO:0000313" key="3">
    <source>
        <dbReference type="Proteomes" id="UP001458880"/>
    </source>
</evidence>
<gene>
    <name evidence="2" type="ORF">QE152_g36060</name>
</gene>
<evidence type="ECO:0000313" key="2">
    <source>
        <dbReference type="EMBL" id="KAK9687701.1"/>
    </source>
</evidence>
<organism evidence="2 3">
    <name type="scientific">Popillia japonica</name>
    <name type="common">Japanese beetle</name>
    <dbReference type="NCBI Taxonomy" id="7064"/>
    <lineage>
        <taxon>Eukaryota</taxon>
        <taxon>Metazoa</taxon>
        <taxon>Ecdysozoa</taxon>
        <taxon>Arthropoda</taxon>
        <taxon>Hexapoda</taxon>
        <taxon>Insecta</taxon>
        <taxon>Pterygota</taxon>
        <taxon>Neoptera</taxon>
        <taxon>Endopterygota</taxon>
        <taxon>Coleoptera</taxon>
        <taxon>Polyphaga</taxon>
        <taxon>Scarabaeiformia</taxon>
        <taxon>Scarabaeidae</taxon>
        <taxon>Rutelinae</taxon>
        <taxon>Popillia</taxon>
    </lineage>
</organism>
<dbReference type="AlphaFoldDB" id="A0AAW1IEE0"/>
<accession>A0AAW1IEE0</accession>
<protein>
    <submittedName>
        <fullName evidence="2">Uncharacterized protein</fullName>
    </submittedName>
</protein>
<name>A0AAW1IEE0_POPJA</name>
<feature type="region of interest" description="Disordered" evidence="1">
    <location>
        <begin position="24"/>
        <end position="111"/>
    </location>
</feature>
<feature type="compositionally biased region" description="Low complexity" evidence="1">
    <location>
        <begin position="61"/>
        <end position="70"/>
    </location>
</feature>
<proteinExistence type="predicted"/>
<dbReference type="Proteomes" id="UP001458880">
    <property type="component" value="Unassembled WGS sequence"/>
</dbReference>
<keyword evidence="3" id="KW-1185">Reference proteome</keyword>
<feature type="compositionally biased region" description="Acidic residues" evidence="1">
    <location>
        <begin position="24"/>
        <end position="33"/>
    </location>
</feature>
<dbReference type="EMBL" id="JASPKY010000628">
    <property type="protein sequence ID" value="KAK9687701.1"/>
    <property type="molecule type" value="Genomic_DNA"/>
</dbReference>
<feature type="compositionally biased region" description="Low complexity" evidence="1">
    <location>
        <begin position="82"/>
        <end position="105"/>
    </location>
</feature>
<comment type="caution">
    <text evidence="2">The sequence shown here is derived from an EMBL/GenBank/DDBJ whole genome shotgun (WGS) entry which is preliminary data.</text>
</comment>